<name>A0A7X9FQF8_9DELT</name>
<organism evidence="1 2">
    <name type="scientific">SAR324 cluster bacterium</name>
    <dbReference type="NCBI Taxonomy" id="2024889"/>
    <lineage>
        <taxon>Bacteria</taxon>
        <taxon>Deltaproteobacteria</taxon>
        <taxon>SAR324 cluster</taxon>
    </lineage>
</organism>
<protein>
    <submittedName>
        <fullName evidence="1">Uncharacterized protein</fullName>
    </submittedName>
</protein>
<proteinExistence type="predicted"/>
<reference evidence="1 2" key="1">
    <citation type="journal article" date="2020" name="Biotechnol. Biofuels">
        <title>New insights from the biogas microbiome by comprehensive genome-resolved metagenomics of nearly 1600 species originating from multiple anaerobic digesters.</title>
        <authorList>
            <person name="Campanaro S."/>
            <person name="Treu L."/>
            <person name="Rodriguez-R L.M."/>
            <person name="Kovalovszki A."/>
            <person name="Ziels R.M."/>
            <person name="Maus I."/>
            <person name="Zhu X."/>
            <person name="Kougias P.G."/>
            <person name="Basile A."/>
            <person name="Luo G."/>
            <person name="Schluter A."/>
            <person name="Konstantinidis K.T."/>
            <person name="Angelidaki I."/>
        </authorList>
    </citation>
    <scope>NUCLEOTIDE SEQUENCE [LARGE SCALE GENOMIC DNA]</scope>
    <source>
        <strain evidence="1">AS27yjCOA_65</strain>
    </source>
</reference>
<dbReference type="EMBL" id="JAAZON010000157">
    <property type="protein sequence ID" value="NMC62302.1"/>
    <property type="molecule type" value="Genomic_DNA"/>
</dbReference>
<evidence type="ECO:0000313" key="2">
    <source>
        <dbReference type="Proteomes" id="UP000524246"/>
    </source>
</evidence>
<feature type="non-terminal residue" evidence="1">
    <location>
        <position position="91"/>
    </location>
</feature>
<comment type="caution">
    <text evidence="1">The sequence shown here is derived from an EMBL/GenBank/DDBJ whole genome shotgun (WGS) entry which is preliminary data.</text>
</comment>
<evidence type="ECO:0000313" key="1">
    <source>
        <dbReference type="EMBL" id="NMC62302.1"/>
    </source>
</evidence>
<dbReference type="Proteomes" id="UP000524246">
    <property type="component" value="Unassembled WGS sequence"/>
</dbReference>
<dbReference type="AlphaFoldDB" id="A0A7X9FQF8"/>
<sequence length="91" mass="10355">MINPDQAKQIEAKMKRIIEEADVDSIVEGVTEGFYGDRFKTRPITATDGKTYEFVRADLPGRSTYEYFLKHDGHSVPCDAEALWDAIEEKV</sequence>
<accession>A0A7X9FQF8</accession>
<gene>
    <name evidence="1" type="ORF">GYA55_03965</name>
</gene>